<accession>A0ACC0AJM6</accession>
<proteinExistence type="predicted"/>
<name>A0ACC0AJM6_CATRO</name>
<comment type="caution">
    <text evidence="1">The sequence shown here is derived from an EMBL/GenBank/DDBJ whole genome shotgun (WGS) entry which is preliminary data.</text>
</comment>
<dbReference type="Proteomes" id="UP001060085">
    <property type="component" value="Linkage Group LG05"/>
</dbReference>
<reference evidence="2" key="1">
    <citation type="journal article" date="2023" name="Nat. Plants">
        <title>Single-cell RNA sequencing provides a high-resolution roadmap for understanding the multicellular compartmentation of specialized metabolism.</title>
        <authorList>
            <person name="Sun S."/>
            <person name="Shen X."/>
            <person name="Li Y."/>
            <person name="Li Y."/>
            <person name="Wang S."/>
            <person name="Li R."/>
            <person name="Zhang H."/>
            <person name="Shen G."/>
            <person name="Guo B."/>
            <person name="Wei J."/>
            <person name="Xu J."/>
            <person name="St-Pierre B."/>
            <person name="Chen S."/>
            <person name="Sun C."/>
        </authorList>
    </citation>
    <scope>NUCLEOTIDE SEQUENCE [LARGE SCALE GENOMIC DNA]</scope>
</reference>
<evidence type="ECO:0000313" key="1">
    <source>
        <dbReference type="EMBL" id="KAI5661075.1"/>
    </source>
</evidence>
<dbReference type="EMBL" id="CM044705">
    <property type="protein sequence ID" value="KAI5661075.1"/>
    <property type="molecule type" value="Genomic_DNA"/>
</dbReference>
<organism evidence="1 2">
    <name type="scientific">Catharanthus roseus</name>
    <name type="common">Madagascar periwinkle</name>
    <name type="synonym">Vinca rosea</name>
    <dbReference type="NCBI Taxonomy" id="4058"/>
    <lineage>
        <taxon>Eukaryota</taxon>
        <taxon>Viridiplantae</taxon>
        <taxon>Streptophyta</taxon>
        <taxon>Embryophyta</taxon>
        <taxon>Tracheophyta</taxon>
        <taxon>Spermatophyta</taxon>
        <taxon>Magnoliopsida</taxon>
        <taxon>eudicotyledons</taxon>
        <taxon>Gunneridae</taxon>
        <taxon>Pentapetalae</taxon>
        <taxon>asterids</taxon>
        <taxon>lamiids</taxon>
        <taxon>Gentianales</taxon>
        <taxon>Apocynaceae</taxon>
        <taxon>Rauvolfioideae</taxon>
        <taxon>Vinceae</taxon>
        <taxon>Catharanthinae</taxon>
        <taxon>Catharanthus</taxon>
    </lineage>
</organism>
<sequence length="147" mass="16679">MACLNMLNNDQQQQQQIPRISFSTDFSSSDNTSNDMKHAHKNYREAPVSSDFEFCISGFNIINSADELFSKGKIIPLRDNNNFTKTTTTSSTIRDELLVEDDDYMDFSPAVGGGPRFSRGWRQRLGLKKPHHFLPAARKPADYKDAL</sequence>
<gene>
    <name evidence="1" type="ORF">M9H77_20398</name>
</gene>
<keyword evidence="2" id="KW-1185">Reference proteome</keyword>
<evidence type="ECO:0000313" key="2">
    <source>
        <dbReference type="Proteomes" id="UP001060085"/>
    </source>
</evidence>
<protein>
    <submittedName>
        <fullName evidence="1">Uncharacterized protein</fullName>
    </submittedName>
</protein>